<dbReference type="InterPro" id="IPR001155">
    <property type="entry name" value="OxRdtase_FMN_N"/>
</dbReference>
<dbReference type="Pfam" id="PF00724">
    <property type="entry name" value="Oxidored_FMN"/>
    <property type="match status" value="1"/>
</dbReference>
<name>A0ABP1CFF7_9APHY</name>
<proteinExistence type="predicted"/>
<dbReference type="SUPFAM" id="SSF51395">
    <property type="entry name" value="FMN-linked oxidoreductases"/>
    <property type="match status" value="1"/>
</dbReference>
<keyword evidence="3" id="KW-1185">Reference proteome</keyword>
<evidence type="ECO:0000259" key="1">
    <source>
        <dbReference type="Pfam" id="PF00724"/>
    </source>
</evidence>
<dbReference type="CDD" id="cd02933">
    <property type="entry name" value="OYE_like_FMN"/>
    <property type="match status" value="1"/>
</dbReference>
<dbReference type="PANTHER" id="PTHR22893">
    <property type="entry name" value="NADH OXIDOREDUCTASE-RELATED"/>
    <property type="match status" value="1"/>
</dbReference>
<evidence type="ECO:0000313" key="2">
    <source>
        <dbReference type="EMBL" id="CAL1694336.1"/>
    </source>
</evidence>
<dbReference type="InterPro" id="IPR045247">
    <property type="entry name" value="Oye-like"/>
</dbReference>
<dbReference type="Gene3D" id="3.20.20.70">
    <property type="entry name" value="Aldolase class I"/>
    <property type="match status" value="1"/>
</dbReference>
<dbReference type="Proteomes" id="UP001497453">
    <property type="component" value="Chromosome 1"/>
</dbReference>
<sequence>MSARTSKLFEPIQVGDLKLNHRVVLAPLLRLRANDKHVTISELSSVYYSQRASVPGSLLISEATLIHPRAGGFSNVAALETEEQLAAWKKVTYAVHEKKSYIFSQLWAPGRAANPDILESEGFPYVAASDIPLGNKPKPRPLTSAEIREYVQFFATAAANAVDRAGFDGVEIHGANGYLIDQFLQDVSNNRTDEYGGSIENRVRFALEVIDAVVKAVGQKKVGIRLSSWGTYGDMRMKDPIPTFKYYVSRIKELYPELAYIHVVEPRVSSNTDREAEKGESNDFLREIWRPWPFISAGGYNRDVALEAANRTGDLIAFGRYYISNPDLPLRLKANVPLTPYDRSLFYKKESPIGYIDYTFGVGVDEELNKWGLRHH</sequence>
<organism evidence="2 3">
    <name type="scientific">Somion occarium</name>
    <dbReference type="NCBI Taxonomy" id="3059160"/>
    <lineage>
        <taxon>Eukaryota</taxon>
        <taxon>Fungi</taxon>
        <taxon>Dikarya</taxon>
        <taxon>Basidiomycota</taxon>
        <taxon>Agaricomycotina</taxon>
        <taxon>Agaricomycetes</taxon>
        <taxon>Polyporales</taxon>
        <taxon>Cerrenaceae</taxon>
        <taxon>Somion</taxon>
    </lineage>
</organism>
<evidence type="ECO:0000313" key="3">
    <source>
        <dbReference type="Proteomes" id="UP001497453"/>
    </source>
</evidence>
<accession>A0ABP1CFF7</accession>
<protein>
    <recommendedName>
        <fullName evidence="1">NADH:flavin oxidoreductase/NADH oxidase N-terminal domain-containing protein</fullName>
    </recommendedName>
</protein>
<gene>
    <name evidence="2" type="ORF">GFSPODELE1_LOCUS257</name>
</gene>
<dbReference type="EMBL" id="OZ037944">
    <property type="protein sequence ID" value="CAL1694336.1"/>
    <property type="molecule type" value="Genomic_DNA"/>
</dbReference>
<dbReference type="InterPro" id="IPR013785">
    <property type="entry name" value="Aldolase_TIM"/>
</dbReference>
<dbReference type="PANTHER" id="PTHR22893:SF91">
    <property type="entry name" value="NADPH DEHYDROGENASE 2-RELATED"/>
    <property type="match status" value="1"/>
</dbReference>
<feature type="domain" description="NADH:flavin oxidoreductase/NADH oxidase N-terminal" evidence="1">
    <location>
        <begin position="7"/>
        <end position="337"/>
    </location>
</feature>
<reference evidence="3" key="1">
    <citation type="submission" date="2024-04" db="EMBL/GenBank/DDBJ databases">
        <authorList>
            <person name="Shaw F."/>
            <person name="Minotto A."/>
        </authorList>
    </citation>
    <scope>NUCLEOTIDE SEQUENCE [LARGE SCALE GENOMIC DNA]</scope>
</reference>